<dbReference type="EMBL" id="LBNQ01000022">
    <property type="protein sequence ID" value="KKW68217.1"/>
    <property type="molecule type" value="Genomic_DNA"/>
</dbReference>
<comment type="similarity">
    <text evidence="1">Belongs to the EcnA/EcnB lipoprotein family.</text>
</comment>
<evidence type="ECO:0000256" key="5">
    <source>
        <dbReference type="ARBA" id="ARBA00023139"/>
    </source>
</evidence>
<evidence type="ECO:0000313" key="9">
    <source>
        <dbReference type="Proteomes" id="UP000050580"/>
    </source>
</evidence>
<organism evidence="8 9">
    <name type="scientific">Lampropedia cohaerens</name>
    <dbReference type="NCBI Taxonomy" id="1610491"/>
    <lineage>
        <taxon>Bacteria</taxon>
        <taxon>Pseudomonadati</taxon>
        <taxon>Pseudomonadota</taxon>
        <taxon>Betaproteobacteria</taxon>
        <taxon>Burkholderiales</taxon>
        <taxon>Comamonadaceae</taxon>
        <taxon>Lampropedia</taxon>
    </lineage>
</organism>
<feature type="chain" id="PRO_5006713041" evidence="7">
    <location>
        <begin position="20"/>
        <end position="43"/>
    </location>
</feature>
<keyword evidence="4" id="KW-0472">Membrane</keyword>
<accession>A0A0U1Q0D6</accession>
<sequence>MKKLVFGLLASFIALVALTGCNTVQGVGQDVQEGGKAIEKAAK</sequence>
<evidence type="ECO:0000313" key="8">
    <source>
        <dbReference type="EMBL" id="KKW68217.1"/>
    </source>
</evidence>
<dbReference type="GO" id="GO:0009636">
    <property type="term" value="P:response to toxic substance"/>
    <property type="evidence" value="ECO:0007669"/>
    <property type="project" value="InterPro"/>
</dbReference>
<gene>
    <name evidence="8" type="ORF">AAV94_06910</name>
</gene>
<evidence type="ECO:0000256" key="1">
    <source>
        <dbReference type="ARBA" id="ARBA00010296"/>
    </source>
</evidence>
<dbReference type="GO" id="GO:0016020">
    <property type="term" value="C:membrane"/>
    <property type="evidence" value="ECO:0007669"/>
    <property type="project" value="InterPro"/>
</dbReference>
<keyword evidence="9" id="KW-1185">Reference proteome</keyword>
<evidence type="ECO:0000256" key="4">
    <source>
        <dbReference type="ARBA" id="ARBA00023136"/>
    </source>
</evidence>
<keyword evidence="3 7" id="KW-0732">Signal</keyword>
<protein>
    <submittedName>
        <fullName evidence="8">Entericidin</fullName>
    </submittedName>
</protein>
<dbReference type="STRING" id="1610491.AAV94_06910"/>
<proteinExistence type="inferred from homology"/>
<name>A0A0U1Q0D6_9BURK</name>
<keyword evidence="5" id="KW-0564">Palmitate</keyword>
<dbReference type="Proteomes" id="UP000050580">
    <property type="component" value="Unassembled WGS sequence"/>
</dbReference>
<evidence type="ECO:0000256" key="2">
    <source>
        <dbReference type="ARBA" id="ARBA00022475"/>
    </source>
</evidence>
<comment type="caution">
    <text evidence="8">The sequence shown here is derived from an EMBL/GenBank/DDBJ whole genome shotgun (WGS) entry which is preliminary data.</text>
</comment>
<dbReference type="InterPro" id="IPR012556">
    <property type="entry name" value="Entericidin"/>
</dbReference>
<evidence type="ECO:0000256" key="6">
    <source>
        <dbReference type="ARBA" id="ARBA00023288"/>
    </source>
</evidence>
<evidence type="ECO:0000256" key="7">
    <source>
        <dbReference type="SAM" id="SignalP"/>
    </source>
</evidence>
<dbReference type="PROSITE" id="PS51257">
    <property type="entry name" value="PROKAR_LIPOPROTEIN"/>
    <property type="match status" value="1"/>
</dbReference>
<keyword evidence="6" id="KW-0449">Lipoprotein</keyword>
<evidence type="ECO:0000256" key="3">
    <source>
        <dbReference type="ARBA" id="ARBA00022729"/>
    </source>
</evidence>
<dbReference type="PATRIC" id="fig|1610491.3.peg.1467"/>
<reference evidence="8 9" key="1">
    <citation type="submission" date="2015-05" db="EMBL/GenBank/DDBJ databases">
        <title>Draft genome sequence of Lampropedia sp. CT6, isolated from the microbial mat of a hot water spring, located at Manikaran, India.</title>
        <authorList>
            <person name="Tripathi C."/>
            <person name="Rani P."/>
            <person name="Mahato N.K."/>
            <person name="Lal R."/>
        </authorList>
    </citation>
    <scope>NUCLEOTIDE SEQUENCE [LARGE SCALE GENOMIC DNA]</scope>
    <source>
        <strain evidence="8 9">CT6</strain>
    </source>
</reference>
<dbReference type="AlphaFoldDB" id="A0A0U1Q0D6"/>
<dbReference type="Pfam" id="PF08085">
    <property type="entry name" value="Entericidin"/>
    <property type="match status" value="1"/>
</dbReference>
<dbReference type="RefSeq" id="WP_046741618.1">
    <property type="nucleotide sequence ID" value="NZ_LBNQ01000022.1"/>
</dbReference>
<feature type="signal peptide" evidence="7">
    <location>
        <begin position="1"/>
        <end position="19"/>
    </location>
</feature>
<keyword evidence="2" id="KW-1003">Cell membrane</keyword>